<dbReference type="EMBL" id="CP001661">
    <property type="protein sequence ID" value="ACT19720.1"/>
    <property type="molecule type" value="Genomic_DNA"/>
</dbReference>
<proteinExistence type="predicted"/>
<dbReference type="InterPro" id="IPR036388">
    <property type="entry name" value="WH-like_DNA-bd_sf"/>
</dbReference>
<accession>C6E6U2</accession>
<evidence type="ECO:0008006" key="2">
    <source>
        <dbReference type="Google" id="ProtNLM"/>
    </source>
</evidence>
<dbReference type="AlphaFoldDB" id="C6E6U2"/>
<dbReference type="HOGENOM" id="CLU_2329750_0_0_7"/>
<dbReference type="OrthoDB" id="5432691at2"/>
<sequence length="98" mass="11088">MTKKTYNPVQSNYKFIDIIEFLHQQMGPVSGTTIAKALDLPHGTVMSHLQPAIERKWVRPVGELFEAGPRISGMYAGYLQGLKDRKNSIEREITTLEV</sequence>
<name>C6E6U2_GEOSM</name>
<gene>
    <name evidence="1" type="ordered locus">GM21_3699</name>
</gene>
<evidence type="ECO:0000313" key="1">
    <source>
        <dbReference type="EMBL" id="ACT19720.1"/>
    </source>
</evidence>
<protein>
    <recommendedName>
        <fullName evidence="2">IclR family transcriptional regulator</fullName>
    </recommendedName>
</protein>
<organism evidence="1">
    <name type="scientific">Geobacter sp. (strain M21)</name>
    <dbReference type="NCBI Taxonomy" id="443144"/>
    <lineage>
        <taxon>Bacteria</taxon>
        <taxon>Pseudomonadati</taxon>
        <taxon>Thermodesulfobacteriota</taxon>
        <taxon>Desulfuromonadia</taxon>
        <taxon>Geobacterales</taxon>
        <taxon>Geobacteraceae</taxon>
        <taxon>Geobacter</taxon>
    </lineage>
</organism>
<dbReference type="Gene3D" id="1.10.10.10">
    <property type="entry name" value="Winged helix-like DNA-binding domain superfamily/Winged helix DNA-binding domain"/>
    <property type="match status" value="1"/>
</dbReference>
<dbReference type="STRING" id="443144.GM21_3699"/>
<reference evidence="1" key="1">
    <citation type="submission" date="2009-07" db="EMBL/GenBank/DDBJ databases">
        <title>Complete sequence of Geobacter sp. M21.</title>
        <authorList>
            <consortium name="US DOE Joint Genome Institute"/>
            <person name="Lucas S."/>
            <person name="Copeland A."/>
            <person name="Lapidus A."/>
            <person name="Glavina del Rio T."/>
            <person name="Dalin E."/>
            <person name="Tice H."/>
            <person name="Bruce D."/>
            <person name="Goodwin L."/>
            <person name="Pitluck S."/>
            <person name="Saunders E."/>
            <person name="Brettin T."/>
            <person name="Detter J.C."/>
            <person name="Han C."/>
            <person name="Larimer F."/>
            <person name="Land M."/>
            <person name="Hauser L."/>
            <person name="Kyrpides N."/>
            <person name="Ovchinnikova G."/>
            <person name="Lovley D."/>
        </authorList>
    </citation>
    <scope>NUCLEOTIDE SEQUENCE [LARGE SCALE GENOMIC DNA]</scope>
    <source>
        <strain evidence="1">M21</strain>
    </source>
</reference>
<dbReference type="InterPro" id="IPR036390">
    <property type="entry name" value="WH_DNA-bd_sf"/>
</dbReference>
<dbReference type="KEGG" id="gem:GM21_3699"/>
<dbReference type="SUPFAM" id="SSF46785">
    <property type="entry name" value="Winged helix' DNA-binding domain"/>
    <property type="match status" value="1"/>
</dbReference>